<accession>A0A744HFT3</accession>
<proteinExistence type="predicted"/>
<dbReference type="AlphaFoldDB" id="A0A744HFT3"/>
<name>A0A744HFT3_SALER</name>
<evidence type="ECO:0000313" key="1">
    <source>
        <dbReference type="EMBL" id="HAF2414459.1"/>
    </source>
</evidence>
<dbReference type="Gene3D" id="3.90.320.10">
    <property type="match status" value="2"/>
</dbReference>
<protein>
    <submittedName>
        <fullName evidence="1">Exodeoxyribonuclease</fullName>
    </submittedName>
</protein>
<reference evidence="1" key="2">
    <citation type="submission" date="2020-02" db="EMBL/GenBank/DDBJ databases">
        <authorList>
            <consortium name="NCBI Pathogen Detection Project"/>
        </authorList>
    </citation>
    <scope>NUCLEOTIDE SEQUENCE</scope>
    <source>
        <strain evidence="1">MA.CCC_P4</strain>
    </source>
</reference>
<dbReference type="InterPro" id="IPR011604">
    <property type="entry name" value="PDDEXK-like_dom_sf"/>
</dbReference>
<organism evidence="1">
    <name type="scientific">Salmonella enterica</name>
    <name type="common">Salmonella choleraesuis</name>
    <dbReference type="NCBI Taxonomy" id="28901"/>
    <lineage>
        <taxon>Bacteria</taxon>
        <taxon>Pseudomonadati</taxon>
        <taxon>Pseudomonadota</taxon>
        <taxon>Gammaproteobacteria</taxon>
        <taxon>Enterobacterales</taxon>
        <taxon>Enterobacteriaceae</taxon>
        <taxon>Salmonella</taxon>
    </lineage>
</organism>
<sequence length="436" mass="49508">PEYFEPGRYEGVPNDVYHSANGISSTMVKDARISLMYYHGRHVTRVIPRQDSQAFILGRIIHSFVLEPEKFTTEYAVPAEMPKSVVSTTSDMVALIKEYNATLPALMTPDELKAWIERYNSSLIPPLSLSGSAEEIANLYMSLPGEFQRIPDDVKATATAMKSCIKEYNISLPPMLKTSGTRDQLLDQIATVRPEFAEQERAKFIPYNVSGTKEQLTEIVRTIRPDVVLADDWHRQQEEASQGRTMISLEMSGLVKNINDALQADEDAARLLNHPERKSEVSYFGFDEETGLEVRVRPDIEIRLPSPLDSICADLKTVSMGYVPQDRLKARLHREIIERGYHISAAMYCDVAALDTFAWIFVNKDPGYHWVAVVWAPAEMLELGRQEYRRLLRQINEATFSGYWPAPVAGQYVDELNDYDISRLDALNKMSQEDFA</sequence>
<reference evidence="1" key="1">
    <citation type="journal article" date="2018" name="Genome Biol.">
        <title>SKESA: strategic k-mer extension for scrupulous assemblies.</title>
        <authorList>
            <person name="Souvorov A."/>
            <person name="Agarwala R."/>
            <person name="Lipman D.J."/>
        </authorList>
    </citation>
    <scope>NUCLEOTIDE SEQUENCE</scope>
    <source>
        <strain evidence="1">MA.CCC_P4</strain>
    </source>
</reference>
<dbReference type="EMBL" id="DAAUQJ010000021">
    <property type="protein sequence ID" value="HAF2414459.1"/>
    <property type="molecule type" value="Genomic_DNA"/>
</dbReference>
<feature type="non-terminal residue" evidence="1">
    <location>
        <position position="1"/>
    </location>
</feature>
<comment type="caution">
    <text evidence="1">The sequence shown here is derived from an EMBL/GenBank/DDBJ whole genome shotgun (WGS) entry which is preliminary data.</text>
</comment>
<gene>
    <name evidence="1" type="ORF">G8N70_004872</name>
</gene>